<evidence type="ECO:0000256" key="8">
    <source>
        <dbReference type="ARBA" id="ARBA00022741"/>
    </source>
</evidence>
<organism evidence="15 16">
    <name type="scientific">Thermoanaerobacter siderophilus SR4</name>
    <dbReference type="NCBI Taxonomy" id="880478"/>
    <lineage>
        <taxon>Bacteria</taxon>
        <taxon>Bacillati</taxon>
        <taxon>Bacillota</taxon>
        <taxon>Clostridia</taxon>
        <taxon>Thermoanaerobacterales</taxon>
        <taxon>Thermoanaerobacteraceae</taxon>
        <taxon>Thermoanaerobacter</taxon>
    </lineage>
</organism>
<evidence type="ECO:0000256" key="10">
    <source>
        <dbReference type="ARBA" id="ARBA00022840"/>
    </source>
</evidence>
<dbReference type="GO" id="GO:0005524">
    <property type="term" value="F:ATP binding"/>
    <property type="evidence" value="ECO:0007669"/>
    <property type="project" value="UniProtKB-UniRule"/>
</dbReference>
<dbReference type="PROSITE" id="PS00856">
    <property type="entry name" value="GUANYLATE_KINASE_1"/>
    <property type="match status" value="1"/>
</dbReference>
<dbReference type="FunFam" id="3.40.50.300:FF:000855">
    <property type="entry name" value="Guanylate kinase"/>
    <property type="match status" value="1"/>
</dbReference>
<evidence type="ECO:0000256" key="1">
    <source>
        <dbReference type="ARBA" id="ARBA00003531"/>
    </source>
</evidence>
<accession>I8R0Q8</accession>
<dbReference type="AlphaFoldDB" id="I8R0Q8"/>
<evidence type="ECO:0000256" key="13">
    <source>
        <dbReference type="HAMAP-Rule" id="MF_00328"/>
    </source>
</evidence>
<comment type="subcellular location">
    <subcellularLocation>
        <location evidence="2 13">Cytoplasm</location>
    </subcellularLocation>
</comment>
<evidence type="ECO:0000256" key="5">
    <source>
        <dbReference type="ARBA" id="ARBA00016296"/>
    </source>
</evidence>
<dbReference type="InterPro" id="IPR008144">
    <property type="entry name" value="Guanylate_kin-like_dom"/>
</dbReference>
<comment type="catalytic activity">
    <reaction evidence="12 13">
        <text>GMP + ATP = GDP + ADP</text>
        <dbReference type="Rhea" id="RHEA:20780"/>
        <dbReference type="ChEBI" id="CHEBI:30616"/>
        <dbReference type="ChEBI" id="CHEBI:58115"/>
        <dbReference type="ChEBI" id="CHEBI:58189"/>
        <dbReference type="ChEBI" id="CHEBI:456216"/>
        <dbReference type="EC" id="2.7.4.8"/>
    </reaction>
</comment>
<evidence type="ECO:0000259" key="14">
    <source>
        <dbReference type="PROSITE" id="PS50052"/>
    </source>
</evidence>
<dbReference type="NCBIfam" id="TIGR03263">
    <property type="entry name" value="guanyl_kin"/>
    <property type="match status" value="1"/>
</dbReference>
<keyword evidence="7 13" id="KW-0808">Transferase</keyword>
<dbReference type="PATRIC" id="fig|880478.3.peg.1145"/>
<dbReference type="PANTHER" id="PTHR23117">
    <property type="entry name" value="GUANYLATE KINASE-RELATED"/>
    <property type="match status" value="1"/>
</dbReference>
<evidence type="ECO:0000256" key="4">
    <source>
        <dbReference type="ARBA" id="ARBA00012961"/>
    </source>
</evidence>
<dbReference type="PANTHER" id="PTHR23117:SF13">
    <property type="entry name" value="GUANYLATE KINASE"/>
    <property type="match status" value="1"/>
</dbReference>
<dbReference type="HOGENOM" id="CLU_001715_1_2_9"/>
<dbReference type="GO" id="GO:0004385">
    <property type="term" value="F:GMP kinase activity"/>
    <property type="evidence" value="ECO:0007669"/>
    <property type="project" value="UniProtKB-UniRule"/>
</dbReference>
<keyword evidence="10 13" id="KW-0067">ATP-binding</keyword>
<sequence length="208" mass="24003">MCVVEKEKGLLIVLSGPSGAGKGTICKALMEKEKNLKLSISATTRQPRSGEIEGKNYFFKSEEEFEKMIENDSFLEWAKVYGHYYGTPKDFVLKNLEEGNDVVLEIDIQGALKIKEKFPEGVFIFILPPSMEELKNRIKKRGTETEEEIIKRFKSAYEELNYVSRYNYVVINDSVEEAVEKIRAIIIAEKCRVDRNKDLYLEIKEELV</sequence>
<dbReference type="InterPro" id="IPR008145">
    <property type="entry name" value="GK/Ca_channel_bsu"/>
</dbReference>
<dbReference type="HAMAP" id="MF_00328">
    <property type="entry name" value="Guanylate_kinase"/>
    <property type="match status" value="1"/>
</dbReference>
<dbReference type="EC" id="2.7.4.8" evidence="4 13"/>
<keyword evidence="9 13" id="KW-0418">Kinase</keyword>
<dbReference type="Proteomes" id="UP000005110">
    <property type="component" value="Chromosome"/>
</dbReference>
<feature type="binding site" evidence="13">
    <location>
        <begin position="16"/>
        <end position="23"/>
    </location>
    <ligand>
        <name>ATP</name>
        <dbReference type="ChEBI" id="CHEBI:30616"/>
    </ligand>
</feature>
<dbReference type="Pfam" id="PF00625">
    <property type="entry name" value="Guanylate_kin"/>
    <property type="match status" value="1"/>
</dbReference>
<evidence type="ECO:0000256" key="11">
    <source>
        <dbReference type="ARBA" id="ARBA00030128"/>
    </source>
</evidence>
<comment type="similarity">
    <text evidence="3 13">Belongs to the guanylate kinase family.</text>
</comment>
<proteinExistence type="inferred from homology"/>
<dbReference type="FunFam" id="3.30.63.10:FF:000005">
    <property type="entry name" value="Guanylate kinase"/>
    <property type="match status" value="1"/>
</dbReference>
<reference evidence="15 16" key="1">
    <citation type="submission" date="2012-02" db="EMBL/GenBank/DDBJ databases">
        <title>Improved High-Quality Draft sequence of Thermoanaerobacter siderophilus SR4.</title>
        <authorList>
            <consortium name="US DOE Joint Genome Institute"/>
            <person name="Lucas S."/>
            <person name="Han J."/>
            <person name="Lapidus A."/>
            <person name="Cheng J.-F."/>
            <person name="Goodwin L."/>
            <person name="Pitluck S."/>
            <person name="Peters L."/>
            <person name="Detter J.C."/>
            <person name="Han C."/>
            <person name="Tapia R."/>
            <person name="Land M."/>
            <person name="Hauser L."/>
            <person name="Kyrpides N."/>
            <person name="Ivanova N."/>
            <person name="Pagani I."/>
            <person name="Hemme C."/>
            <person name="Woyke T."/>
        </authorList>
    </citation>
    <scope>NUCLEOTIDE SEQUENCE [LARGE SCALE GENOMIC DNA]</scope>
    <source>
        <strain evidence="15 16">SR4</strain>
    </source>
</reference>
<dbReference type="InterPro" id="IPR020590">
    <property type="entry name" value="Guanylate_kinase_CS"/>
</dbReference>
<feature type="domain" description="Guanylate kinase-like" evidence="14">
    <location>
        <begin position="9"/>
        <end position="187"/>
    </location>
</feature>
<dbReference type="Gene3D" id="3.40.50.300">
    <property type="entry name" value="P-loop containing nucleotide triphosphate hydrolases"/>
    <property type="match status" value="2"/>
</dbReference>
<dbReference type="CDD" id="cd00071">
    <property type="entry name" value="GMPK"/>
    <property type="match status" value="1"/>
</dbReference>
<evidence type="ECO:0000256" key="9">
    <source>
        <dbReference type="ARBA" id="ARBA00022777"/>
    </source>
</evidence>
<evidence type="ECO:0000256" key="7">
    <source>
        <dbReference type="ARBA" id="ARBA00022679"/>
    </source>
</evidence>
<name>I8R0Q8_9THEO</name>
<evidence type="ECO:0000256" key="6">
    <source>
        <dbReference type="ARBA" id="ARBA00022490"/>
    </source>
</evidence>
<keyword evidence="6 13" id="KW-0963">Cytoplasm</keyword>
<dbReference type="InterPro" id="IPR027417">
    <property type="entry name" value="P-loop_NTPase"/>
</dbReference>
<dbReference type="Gene3D" id="3.30.63.10">
    <property type="entry name" value="Guanylate Kinase phosphate binding domain"/>
    <property type="match status" value="1"/>
</dbReference>
<dbReference type="EMBL" id="CM001486">
    <property type="protein sequence ID" value="EIW01033.1"/>
    <property type="molecule type" value="Genomic_DNA"/>
</dbReference>
<keyword evidence="16" id="KW-1185">Reference proteome</keyword>
<evidence type="ECO:0000313" key="15">
    <source>
        <dbReference type="EMBL" id="EIW01033.1"/>
    </source>
</evidence>
<evidence type="ECO:0000256" key="12">
    <source>
        <dbReference type="ARBA" id="ARBA00048594"/>
    </source>
</evidence>
<evidence type="ECO:0000256" key="2">
    <source>
        <dbReference type="ARBA" id="ARBA00004496"/>
    </source>
</evidence>
<dbReference type="SMART" id="SM00072">
    <property type="entry name" value="GuKc"/>
    <property type="match status" value="1"/>
</dbReference>
<gene>
    <name evidence="13" type="primary">gmk</name>
    <name evidence="15" type="ORF">ThesiDRAFT1_2180</name>
</gene>
<comment type="function">
    <text evidence="1 13">Essential for recycling GMP and indirectly, cGMP.</text>
</comment>
<dbReference type="PROSITE" id="PS50052">
    <property type="entry name" value="GUANYLATE_KINASE_2"/>
    <property type="match status" value="1"/>
</dbReference>
<dbReference type="RefSeq" id="WP_006570361.1">
    <property type="nucleotide sequence ID" value="NZ_CM001486.1"/>
</dbReference>
<dbReference type="InterPro" id="IPR017665">
    <property type="entry name" value="Guanylate_kinase"/>
</dbReference>
<evidence type="ECO:0000313" key="16">
    <source>
        <dbReference type="Proteomes" id="UP000005110"/>
    </source>
</evidence>
<dbReference type="SUPFAM" id="SSF52540">
    <property type="entry name" value="P-loop containing nucleoside triphosphate hydrolases"/>
    <property type="match status" value="1"/>
</dbReference>
<dbReference type="GO" id="GO:0005829">
    <property type="term" value="C:cytosol"/>
    <property type="evidence" value="ECO:0007669"/>
    <property type="project" value="TreeGrafter"/>
</dbReference>
<protein>
    <recommendedName>
        <fullName evidence="5 13">Guanylate kinase</fullName>
        <ecNumber evidence="4 13">2.7.4.8</ecNumber>
    </recommendedName>
    <alternativeName>
        <fullName evidence="11 13">GMP kinase</fullName>
    </alternativeName>
</protein>
<keyword evidence="8 13" id="KW-0547">Nucleotide-binding</keyword>
<evidence type="ECO:0000256" key="3">
    <source>
        <dbReference type="ARBA" id="ARBA00005790"/>
    </source>
</evidence>